<evidence type="ECO:0000313" key="2">
    <source>
        <dbReference type="EMBL" id="CAB4880217.1"/>
    </source>
</evidence>
<dbReference type="AlphaFoldDB" id="A0A6J7EAJ3"/>
<name>A0A6J7EAJ3_9ZZZZ</name>
<feature type="domain" description="DUF6504" evidence="1">
    <location>
        <begin position="21"/>
        <end position="91"/>
    </location>
</feature>
<evidence type="ECO:0000259" key="1">
    <source>
        <dbReference type="Pfam" id="PF20114"/>
    </source>
</evidence>
<proteinExistence type="predicted"/>
<protein>
    <submittedName>
        <fullName evidence="2">Unannotated protein</fullName>
    </submittedName>
</protein>
<gene>
    <name evidence="2" type="ORF">UFOPK3461_00895</name>
</gene>
<dbReference type="InterPro" id="IPR045443">
    <property type="entry name" value="DUF6504"/>
</dbReference>
<dbReference type="EMBL" id="CAFBLW010000092">
    <property type="protein sequence ID" value="CAB4880217.1"/>
    <property type="molecule type" value="Genomic_DNA"/>
</dbReference>
<sequence length="102" mass="11789">MFEYSDQELVPLTGADEVVAHEGIPVEFFYKGRAFHIHALLSKWKETAEWWKHIGENQQVPALGEKLYWKVEAAPIGTVNTFEIEFDLATNSWQIRPTSRGR</sequence>
<reference evidence="2" key="1">
    <citation type="submission" date="2020-05" db="EMBL/GenBank/DDBJ databases">
        <authorList>
            <person name="Chiriac C."/>
            <person name="Salcher M."/>
            <person name="Ghai R."/>
            <person name="Kavagutti S V."/>
        </authorList>
    </citation>
    <scope>NUCLEOTIDE SEQUENCE</scope>
</reference>
<dbReference type="Pfam" id="PF20114">
    <property type="entry name" value="DUF6504"/>
    <property type="match status" value="1"/>
</dbReference>
<accession>A0A6J7EAJ3</accession>
<organism evidence="2">
    <name type="scientific">freshwater metagenome</name>
    <dbReference type="NCBI Taxonomy" id="449393"/>
    <lineage>
        <taxon>unclassified sequences</taxon>
        <taxon>metagenomes</taxon>
        <taxon>ecological metagenomes</taxon>
    </lineage>
</organism>